<dbReference type="PANTHER" id="PTHR34199">
    <property type="entry name" value="NUMOD3 MOTIF FAMILY PROTEIN, EXPRESSED"/>
    <property type="match status" value="1"/>
</dbReference>
<feature type="compositionally biased region" description="Polar residues" evidence="2">
    <location>
        <begin position="604"/>
        <end position="622"/>
    </location>
</feature>
<reference evidence="4 5" key="1">
    <citation type="submission" date="2018-02" db="EMBL/GenBank/DDBJ databases">
        <title>Draft genome of wild Prunus yedoensis var. nudiflora.</title>
        <authorList>
            <person name="Baek S."/>
            <person name="Kim J.-H."/>
            <person name="Choi K."/>
            <person name="Kim G.-B."/>
            <person name="Cho A."/>
            <person name="Jang H."/>
            <person name="Shin C.-H."/>
            <person name="Yu H.-J."/>
            <person name="Mun J.-H."/>
        </authorList>
    </citation>
    <scope>NUCLEOTIDE SEQUENCE [LARGE SCALE GENOMIC DNA]</scope>
    <source>
        <strain evidence="5">cv. Jeju island</strain>
        <tissue evidence="4">Leaf</tissue>
    </source>
</reference>
<dbReference type="Pfam" id="PF07460">
    <property type="entry name" value="NUMOD3"/>
    <property type="match status" value="1"/>
</dbReference>
<dbReference type="InterPro" id="IPR003611">
    <property type="entry name" value="NUMOD3"/>
</dbReference>
<dbReference type="AlphaFoldDB" id="A0A314XYZ4"/>
<proteinExistence type="predicted"/>
<accession>A0A314XYZ4</accession>
<keyword evidence="5" id="KW-1185">Reference proteome</keyword>
<gene>
    <name evidence="4" type="ORF">Pyn_00361</name>
</gene>
<feature type="domain" description="Nuclease associated modular" evidence="3">
    <location>
        <begin position="129"/>
        <end position="155"/>
    </location>
</feature>
<keyword evidence="1" id="KW-0175">Coiled coil</keyword>
<evidence type="ECO:0000313" key="4">
    <source>
        <dbReference type="EMBL" id="PQP97838.1"/>
    </source>
</evidence>
<feature type="region of interest" description="Disordered" evidence="2">
    <location>
        <begin position="596"/>
        <end position="637"/>
    </location>
</feature>
<dbReference type="PANTHER" id="PTHR34199:SF2">
    <property type="entry name" value="NUMOD3 MOTIF FAMILY PROTEIN, EXPRESSED"/>
    <property type="match status" value="1"/>
</dbReference>
<protein>
    <recommendedName>
        <fullName evidence="3">Nuclease associated modular domain-containing protein</fullName>
    </recommendedName>
</protein>
<evidence type="ECO:0000259" key="3">
    <source>
        <dbReference type="Pfam" id="PF07460"/>
    </source>
</evidence>
<dbReference type="OrthoDB" id="1935413at2759"/>
<evidence type="ECO:0000313" key="5">
    <source>
        <dbReference type="Proteomes" id="UP000250321"/>
    </source>
</evidence>
<sequence length="651" mass="72917">MPSLEIAVAQPAFQNHLGTLRAQTPLHGKLISSPFTFGSDKKLSSAWKSSHIPKKLNFNLGHINIPKGSLLIKAVATLESKSSVQNEDARMGYNNSQLGTDSSPWTVEPESSSEDSAELDERERLRRMRISKANKGNTPWNKGRKQRPETLQLIRERTRLAMQNPKVKMKLVNLGHAQSKETRVKIGLGVRNGWQRRREKLSLQENCCFEWQNLIAAASRQGYDGEEELQWDSYKIFDEQLKEEYLESVEQRKIMRRPKGSKRAPKSLEQRRKISQAISAKWNDPDYRDRVCSALAKYYDSSYGAERKPRKKPSSTTQSTRSPAKKKVSKEGDIKIQNQRLRLRRSKAPMYKDPLTSSKMEMIKNIRAQRAAAENKKTEAIERARLLIAEAEKAAMALEVAATKSPVARASLIETRQLIAEAIQFIESIEIAQISSHENEDSLVASNQVISRDEKETYTGIGGLTEAENRRVNGTQTFSSQENEDPLFASHEDPLLASNEDPLFASNEAINGEKEPCTVIAGPAELGDLKVNGTKTLSSSKDEDSGFGKFTLEDMLNGEEDLPPLQDMLNSEEDLPPMSRSGYGLAPFSFSNLIKQSDHDQLAPNGNSENSMELQLNGTKVQSLEEETPSKSATTTKKWVRGRLVEVGEEA</sequence>
<dbReference type="EMBL" id="PJQY01001962">
    <property type="protein sequence ID" value="PQP97838.1"/>
    <property type="molecule type" value="Genomic_DNA"/>
</dbReference>
<dbReference type="GO" id="GO:0003677">
    <property type="term" value="F:DNA binding"/>
    <property type="evidence" value="ECO:0007669"/>
    <property type="project" value="InterPro"/>
</dbReference>
<feature type="compositionally biased region" description="Polar residues" evidence="2">
    <location>
        <begin position="93"/>
        <end position="105"/>
    </location>
</feature>
<feature type="coiled-coil region" evidence="1">
    <location>
        <begin position="363"/>
        <end position="401"/>
    </location>
</feature>
<feature type="region of interest" description="Disordered" evidence="2">
    <location>
        <begin position="303"/>
        <end position="337"/>
    </location>
</feature>
<evidence type="ECO:0000256" key="2">
    <source>
        <dbReference type="SAM" id="MobiDB-lite"/>
    </source>
</evidence>
<comment type="caution">
    <text evidence="4">The sequence shown here is derived from an EMBL/GenBank/DDBJ whole genome shotgun (WGS) entry which is preliminary data.</text>
</comment>
<evidence type="ECO:0000256" key="1">
    <source>
        <dbReference type="SAM" id="Coils"/>
    </source>
</evidence>
<dbReference type="Proteomes" id="UP000250321">
    <property type="component" value="Unassembled WGS sequence"/>
</dbReference>
<dbReference type="STRING" id="2094558.A0A314XYZ4"/>
<name>A0A314XYZ4_PRUYE</name>
<feature type="region of interest" description="Disordered" evidence="2">
    <location>
        <begin position="83"/>
        <end position="121"/>
    </location>
</feature>
<organism evidence="4 5">
    <name type="scientific">Prunus yedoensis var. nudiflora</name>
    <dbReference type="NCBI Taxonomy" id="2094558"/>
    <lineage>
        <taxon>Eukaryota</taxon>
        <taxon>Viridiplantae</taxon>
        <taxon>Streptophyta</taxon>
        <taxon>Embryophyta</taxon>
        <taxon>Tracheophyta</taxon>
        <taxon>Spermatophyta</taxon>
        <taxon>Magnoliopsida</taxon>
        <taxon>eudicotyledons</taxon>
        <taxon>Gunneridae</taxon>
        <taxon>Pentapetalae</taxon>
        <taxon>rosids</taxon>
        <taxon>fabids</taxon>
        <taxon>Rosales</taxon>
        <taxon>Rosaceae</taxon>
        <taxon>Amygdaloideae</taxon>
        <taxon>Amygdaleae</taxon>
        <taxon>Prunus</taxon>
    </lineage>
</organism>